<proteinExistence type="predicted"/>
<dbReference type="PANTHER" id="PTHR45527">
    <property type="entry name" value="NONRIBOSOMAL PEPTIDE SYNTHETASE"/>
    <property type="match status" value="1"/>
</dbReference>
<feature type="compositionally biased region" description="Polar residues" evidence="1">
    <location>
        <begin position="637"/>
        <end position="647"/>
    </location>
</feature>
<evidence type="ECO:0000259" key="2">
    <source>
        <dbReference type="Pfam" id="PF00668"/>
    </source>
</evidence>
<dbReference type="SUPFAM" id="SSF52777">
    <property type="entry name" value="CoA-dependent acyltransferases"/>
    <property type="match status" value="2"/>
</dbReference>
<dbReference type="GO" id="GO:0031177">
    <property type="term" value="F:phosphopantetheine binding"/>
    <property type="evidence" value="ECO:0007669"/>
    <property type="project" value="TreeGrafter"/>
</dbReference>
<keyword evidence="4" id="KW-1185">Reference proteome</keyword>
<dbReference type="GO" id="GO:0005737">
    <property type="term" value="C:cytoplasm"/>
    <property type="evidence" value="ECO:0007669"/>
    <property type="project" value="TreeGrafter"/>
</dbReference>
<protein>
    <submittedName>
        <fullName evidence="3">Condensation domain-containing protein</fullName>
    </submittedName>
</protein>
<organism evidence="3 4">
    <name type="scientific">Streptomyces aidingensis</name>
    <dbReference type="NCBI Taxonomy" id="910347"/>
    <lineage>
        <taxon>Bacteria</taxon>
        <taxon>Bacillati</taxon>
        <taxon>Actinomycetota</taxon>
        <taxon>Actinomycetes</taxon>
        <taxon>Kitasatosporales</taxon>
        <taxon>Streptomycetaceae</taxon>
        <taxon>Streptomyces</taxon>
    </lineage>
</organism>
<dbReference type="Gene3D" id="3.30.559.30">
    <property type="entry name" value="Nonribosomal peptide synthetase, condensation domain"/>
    <property type="match status" value="1"/>
</dbReference>
<name>A0A1I1MT64_9ACTN</name>
<dbReference type="GO" id="GO:0003824">
    <property type="term" value="F:catalytic activity"/>
    <property type="evidence" value="ECO:0007669"/>
    <property type="project" value="InterPro"/>
</dbReference>
<feature type="region of interest" description="Disordered" evidence="1">
    <location>
        <begin position="473"/>
        <end position="503"/>
    </location>
</feature>
<dbReference type="PANTHER" id="PTHR45527:SF1">
    <property type="entry name" value="FATTY ACID SYNTHASE"/>
    <property type="match status" value="1"/>
</dbReference>
<gene>
    <name evidence="3" type="ORF">SAMN05421773_10750</name>
</gene>
<reference evidence="3 4" key="1">
    <citation type="submission" date="2016-10" db="EMBL/GenBank/DDBJ databases">
        <authorList>
            <person name="de Groot N.N."/>
        </authorList>
    </citation>
    <scope>NUCLEOTIDE SEQUENCE [LARGE SCALE GENOMIC DNA]</scope>
    <source>
        <strain evidence="3 4">CGMCC 4.5739</strain>
    </source>
</reference>
<accession>A0A1I1MT64</accession>
<dbReference type="InterPro" id="IPR023213">
    <property type="entry name" value="CAT-like_dom_sf"/>
</dbReference>
<evidence type="ECO:0000313" key="3">
    <source>
        <dbReference type="EMBL" id="SFC88569.1"/>
    </source>
</evidence>
<dbReference type="InterPro" id="IPR001242">
    <property type="entry name" value="Condensation_dom"/>
</dbReference>
<dbReference type="EMBL" id="FOLM01000007">
    <property type="protein sequence ID" value="SFC88569.1"/>
    <property type="molecule type" value="Genomic_DNA"/>
</dbReference>
<feature type="region of interest" description="Disordered" evidence="1">
    <location>
        <begin position="618"/>
        <end position="647"/>
    </location>
</feature>
<dbReference type="RefSeq" id="WP_175541410.1">
    <property type="nucleotide sequence ID" value="NZ_FOLM01000007.1"/>
</dbReference>
<dbReference type="GO" id="GO:0043041">
    <property type="term" value="P:amino acid activation for nonribosomal peptide biosynthetic process"/>
    <property type="evidence" value="ECO:0007669"/>
    <property type="project" value="TreeGrafter"/>
</dbReference>
<feature type="compositionally biased region" description="Basic and acidic residues" evidence="1">
    <location>
        <begin position="476"/>
        <end position="502"/>
    </location>
</feature>
<dbReference type="GO" id="GO:0008610">
    <property type="term" value="P:lipid biosynthetic process"/>
    <property type="evidence" value="ECO:0007669"/>
    <property type="project" value="UniProtKB-ARBA"/>
</dbReference>
<dbReference type="Proteomes" id="UP000199207">
    <property type="component" value="Unassembled WGS sequence"/>
</dbReference>
<evidence type="ECO:0000313" key="4">
    <source>
        <dbReference type="Proteomes" id="UP000199207"/>
    </source>
</evidence>
<dbReference type="GO" id="GO:0044550">
    <property type="term" value="P:secondary metabolite biosynthetic process"/>
    <property type="evidence" value="ECO:0007669"/>
    <property type="project" value="TreeGrafter"/>
</dbReference>
<dbReference type="Pfam" id="PF00668">
    <property type="entry name" value="Condensation"/>
    <property type="match status" value="1"/>
</dbReference>
<dbReference type="STRING" id="910347.SAMN05421773_10750"/>
<dbReference type="Gene3D" id="3.30.559.10">
    <property type="entry name" value="Chloramphenicol acetyltransferase-like domain"/>
    <property type="match status" value="1"/>
</dbReference>
<dbReference type="AlphaFoldDB" id="A0A1I1MT64"/>
<evidence type="ECO:0000256" key="1">
    <source>
        <dbReference type="SAM" id="MobiDB-lite"/>
    </source>
</evidence>
<feature type="domain" description="Condensation" evidence="2">
    <location>
        <begin position="38"/>
        <end position="418"/>
    </location>
</feature>
<sequence>MAAAIRTAPLCWGQHHHVLRYLHAPEASRHEAHITTSYPLPEGCTTAHVRAALNHLVRRHEGLRTVYDLYARPWPRQLVQRFAPLPLIEADTADDPVRTVRELYQAPFDLAREWPLRACAVTSGGRLLRLHLVFNHLAFDDVALDRLSGELDALLAARVAGRPVSLPPVVHQPVDLARREEATDPGKALAHWRRTVRELPADVYARRRTRPAAPDAAHSAALTTPALLGAARDIAARAGMWPSAVHVAAFAVTLAAYTGERRIAHRIYTSQREAGGSASVMTCQSYPTPVLLDLTDDPPFGEVLRRAAERIETSIAHAHVPFDQVEEAVARESARRGQRMRVVSELNFLDNRPRSCGTRRDRLTWNPAPADWARAGSDLYFRVYEWSDGITLALQALDEVMDREAAGRFLRGYATLLHTHRDGTAGLRVSRAAGLPAFPPPPARRLVRIGTDLVDLDATEAALREHEAVTAARVTAGRDGRREHHEDGEHREDREDREDREGPVLTAEVTAGRPVTAAELRTHLLGAVHDHPAARCPAVFRTTITATATGGVPAPPPPSAPPSAAAAERALTAAVAEANGLDPDRVDPGAGYAAAGGRVLRLPRVLAALAEQGWTGVSPRRLNSARPLRTLARRMRPTTTENSGSAR</sequence>